<keyword evidence="6" id="KW-1185">Reference proteome</keyword>
<dbReference type="InterPro" id="IPR000792">
    <property type="entry name" value="Tscrpt_reg_LuxR_C"/>
</dbReference>
<dbReference type="EMBL" id="JACJMO010000002">
    <property type="protein sequence ID" value="MBM6856638.1"/>
    <property type="molecule type" value="Genomic_DNA"/>
</dbReference>
<dbReference type="AlphaFoldDB" id="A0AA41D6M0"/>
<keyword evidence="1" id="KW-0805">Transcription regulation</keyword>
<dbReference type="SUPFAM" id="SSF46894">
    <property type="entry name" value="C-terminal effector domain of the bipartite response regulators"/>
    <property type="match status" value="1"/>
</dbReference>
<dbReference type="CDD" id="cd06170">
    <property type="entry name" value="LuxR_C_like"/>
    <property type="match status" value="1"/>
</dbReference>
<gene>
    <name evidence="5" type="ORF">H6D15_03325</name>
</gene>
<comment type="caution">
    <text evidence="5">The sequence shown here is derived from an EMBL/GenBank/DDBJ whole genome shotgun (WGS) entry which is preliminary data.</text>
</comment>
<dbReference type="InterPro" id="IPR016032">
    <property type="entry name" value="Sig_transdc_resp-reg_C-effctor"/>
</dbReference>
<dbReference type="GO" id="GO:0003677">
    <property type="term" value="F:DNA binding"/>
    <property type="evidence" value="ECO:0007669"/>
    <property type="project" value="UniProtKB-KW"/>
</dbReference>
<evidence type="ECO:0000256" key="2">
    <source>
        <dbReference type="ARBA" id="ARBA00023125"/>
    </source>
</evidence>
<dbReference type="InterPro" id="IPR036388">
    <property type="entry name" value="WH-like_DNA-bd_sf"/>
</dbReference>
<evidence type="ECO:0000313" key="5">
    <source>
        <dbReference type="EMBL" id="MBM6856638.1"/>
    </source>
</evidence>
<dbReference type="GO" id="GO:0006355">
    <property type="term" value="P:regulation of DNA-templated transcription"/>
    <property type="evidence" value="ECO:0007669"/>
    <property type="project" value="InterPro"/>
</dbReference>
<dbReference type="PROSITE" id="PS50043">
    <property type="entry name" value="HTH_LUXR_2"/>
    <property type="match status" value="1"/>
</dbReference>
<reference evidence="5 6" key="1">
    <citation type="journal article" date="2021" name="Sci. Rep.">
        <title>The distribution of antibiotic resistance genes in chicken gut microbiota commensals.</title>
        <authorList>
            <person name="Juricova H."/>
            <person name="Matiasovicova J."/>
            <person name="Kubasova T."/>
            <person name="Cejkova D."/>
            <person name="Rychlik I."/>
        </authorList>
    </citation>
    <scope>NUCLEOTIDE SEQUENCE [LARGE SCALE GENOMIC DNA]</scope>
    <source>
        <strain evidence="5 6">An421</strain>
    </source>
</reference>
<sequence length="186" mass="21622">METIINIEFYTTPEGVVMVKPVGQPAYELKEDCREVVCAMLAIIRERYPKAHDALMKLYSSSSMNRTWYEYKVVHRFIRCNFGDYNQGAIDINHNGTFQFEEVGCPLRGECPLEGVVCKPELDMRLTEREMDVFRLYAQNLQTDQIAEELHISPCTVNRHRENIKAKIRVGSVSEMVAYWYANNLK</sequence>
<keyword evidence="2" id="KW-0238">DNA-binding</keyword>
<dbReference type="Gene3D" id="1.10.10.10">
    <property type="entry name" value="Winged helix-like DNA-binding domain superfamily/Winged helix DNA-binding domain"/>
    <property type="match status" value="1"/>
</dbReference>
<dbReference type="Pfam" id="PF00196">
    <property type="entry name" value="GerE"/>
    <property type="match status" value="1"/>
</dbReference>
<dbReference type="SMART" id="SM00421">
    <property type="entry name" value="HTH_LUXR"/>
    <property type="match status" value="1"/>
</dbReference>
<dbReference type="Proteomes" id="UP000698924">
    <property type="component" value="Unassembled WGS sequence"/>
</dbReference>
<proteinExistence type="predicted"/>
<name>A0AA41D6M0_9BACT</name>
<keyword evidence="3" id="KW-0804">Transcription</keyword>
<organism evidence="5 6">
    <name type="scientific">Caecibacteroides pullorum</name>
    <dbReference type="NCBI Taxonomy" id="2725562"/>
    <lineage>
        <taxon>Bacteria</taxon>
        <taxon>Pseudomonadati</taxon>
        <taxon>Bacteroidota</taxon>
        <taxon>Bacteroidia</taxon>
        <taxon>Bacteroidales</taxon>
        <taxon>Bacteroidaceae</taxon>
        <taxon>Caecibacteroides</taxon>
    </lineage>
</organism>
<accession>A0AA41D6M0</accession>
<protein>
    <submittedName>
        <fullName evidence="5">Helix-turn-helix transcriptional regulator</fullName>
    </submittedName>
</protein>
<dbReference type="PANTHER" id="PTHR44688:SF16">
    <property type="entry name" value="DNA-BINDING TRANSCRIPTIONAL ACTIVATOR DEVR_DOSR"/>
    <property type="match status" value="1"/>
</dbReference>
<evidence type="ECO:0000259" key="4">
    <source>
        <dbReference type="PROSITE" id="PS50043"/>
    </source>
</evidence>
<dbReference type="PRINTS" id="PR00038">
    <property type="entry name" value="HTHLUXR"/>
</dbReference>
<feature type="domain" description="HTH luxR-type" evidence="4">
    <location>
        <begin position="119"/>
        <end position="184"/>
    </location>
</feature>
<evidence type="ECO:0000256" key="1">
    <source>
        <dbReference type="ARBA" id="ARBA00023015"/>
    </source>
</evidence>
<dbReference type="PANTHER" id="PTHR44688">
    <property type="entry name" value="DNA-BINDING TRANSCRIPTIONAL ACTIVATOR DEVR_DOSR"/>
    <property type="match status" value="1"/>
</dbReference>
<evidence type="ECO:0000313" key="6">
    <source>
        <dbReference type="Proteomes" id="UP000698924"/>
    </source>
</evidence>
<dbReference type="RefSeq" id="WP_204971104.1">
    <property type="nucleotide sequence ID" value="NZ_JAAZTS010000002.1"/>
</dbReference>
<evidence type="ECO:0000256" key="3">
    <source>
        <dbReference type="ARBA" id="ARBA00023163"/>
    </source>
</evidence>